<reference evidence="2" key="1">
    <citation type="journal article" date="2022" name="Mol. Ecol. Resour.">
        <title>The genomes of chicory, endive, great burdock and yacon provide insights into Asteraceae palaeo-polyploidization history and plant inulin production.</title>
        <authorList>
            <person name="Fan W."/>
            <person name="Wang S."/>
            <person name="Wang H."/>
            <person name="Wang A."/>
            <person name="Jiang F."/>
            <person name="Liu H."/>
            <person name="Zhao H."/>
            <person name="Xu D."/>
            <person name="Zhang Y."/>
        </authorList>
    </citation>
    <scope>NUCLEOTIDE SEQUENCE [LARGE SCALE GENOMIC DNA]</scope>
    <source>
        <strain evidence="2">cv. Yunnan</strain>
    </source>
</reference>
<sequence>MNQRKGCERDQLRSGKSARWRRHLGVRMTSGGPRVGCDYGPYRDSERNDLYKQYAEKLIQSGQVYRHFCSNDVCVIELERDGCMRDAIVELLIFIHV</sequence>
<evidence type="ECO:0000313" key="1">
    <source>
        <dbReference type="EMBL" id="KAI3819618.1"/>
    </source>
</evidence>
<comment type="caution">
    <text evidence="1">The sequence shown here is derived from an EMBL/GenBank/DDBJ whole genome shotgun (WGS) entry which is preliminary data.</text>
</comment>
<name>A0ACB9JIY2_9ASTR</name>
<reference evidence="1 2" key="2">
    <citation type="journal article" date="2022" name="Mol. Ecol. Resour.">
        <title>The genomes of chicory, endive, great burdock and yacon provide insights into Asteraceae paleo-polyploidization history and plant inulin production.</title>
        <authorList>
            <person name="Fan W."/>
            <person name="Wang S."/>
            <person name="Wang H."/>
            <person name="Wang A."/>
            <person name="Jiang F."/>
            <person name="Liu H."/>
            <person name="Zhao H."/>
            <person name="Xu D."/>
            <person name="Zhang Y."/>
        </authorList>
    </citation>
    <scope>NUCLEOTIDE SEQUENCE [LARGE SCALE GENOMIC DNA]</scope>
    <source>
        <strain evidence="2">cv. Yunnan</strain>
        <tissue evidence="1">Leaves</tissue>
    </source>
</reference>
<organism evidence="1 2">
    <name type="scientific">Smallanthus sonchifolius</name>
    <dbReference type="NCBI Taxonomy" id="185202"/>
    <lineage>
        <taxon>Eukaryota</taxon>
        <taxon>Viridiplantae</taxon>
        <taxon>Streptophyta</taxon>
        <taxon>Embryophyta</taxon>
        <taxon>Tracheophyta</taxon>
        <taxon>Spermatophyta</taxon>
        <taxon>Magnoliopsida</taxon>
        <taxon>eudicotyledons</taxon>
        <taxon>Gunneridae</taxon>
        <taxon>Pentapetalae</taxon>
        <taxon>asterids</taxon>
        <taxon>campanulids</taxon>
        <taxon>Asterales</taxon>
        <taxon>Asteraceae</taxon>
        <taxon>Asteroideae</taxon>
        <taxon>Heliantheae alliance</taxon>
        <taxon>Millerieae</taxon>
        <taxon>Smallanthus</taxon>
    </lineage>
</organism>
<dbReference type="EMBL" id="CM042021">
    <property type="protein sequence ID" value="KAI3819618.1"/>
    <property type="molecule type" value="Genomic_DNA"/>
</dbReference>
<gene>
    <name evidence="1" type="ORF">L1987_13459</name>
</gene>
<dbReference type="Proteomes" id="UP001056120">
    <property type="component" value="Linkage Group LG04"/>
</dbReference>
<keyword evidence="2" id="KW-1185">Reference proteome</keyword>
<protein>
    <submittedName>
        <fullName evidence="1">Uncharacterized protein</fullName>
    </submittedName>
</protein>
<evidence type="ECO:0000313" key="2">
    <source>
        <dbReference type="Proteomes" id="UP001056120"/>
    </source>
</evidence>
<proteinExistence type="predicted"/>
<accession>A0ACB9JIY2</accession>